<dbReference type="Pfam" id="PF23441">
    <property type="entry name" value="SDR"/>
    <property type="match status" value="1"/>
</dbReference>
<dbReference type="EMBL" id="LFIW01001039">
    <property type="protein sequence ID" value="KZL83905.1"/>
    <property type="molecule type" value="Genomic_DNA"/>
</dbReference>
<keyword evidence="5" id="KW-1185">Reference proteome</keyword>
<sequence length="364" mass="38729">MGICFICSPMVNAQKSQRAGYKLDQSIATQRQLFRKVKKGFQEQSFQLATAQHEIQLLQAQVNDSTKRKKKAVKVDPNTKFATISNIRQSQIDAGEVEVDTAESSASDCPSEAESCIIVASTYNKLLGKHVLIIGGSTGICLGIAEASIVSGANVTISSSSQAKLSAAVDALRSSVPASSQQKVQSFAANVSGPDAEANLEAVFIQAGIIDHVVFTAADSLSLMMFPDLTLNKILAACQMRLVAPLMAAKVAARYLPKSNKSSFIITSGSAAHKSTPRLVSWLQGMVKQLAVELKPLRVNAVAPGYVDTGLWDGMKPEEKKAMVEGVEGTMPTGQFSRVEDVVEAYIWNVTGTVAATDSGVMVV</sequence>
<evidence type="ECO:0000256" key="2">
    <source>
        <dbReference type="ARBA" id="ARBA00022857"/>
    </source>
</evidence>
<protein>
    <submittedName>
        <fullName evidence="4">Short chain dehydrogenase</fullName>
    </submittedName>
</protein>
<dbReference type="InterPro" id="IPR036291">
    <property type="entry name" value="NAD(P)-bd_dom_sf"/>
</dbReference>
<comment type="caution">
    <text evidence="4">The sequence shown here is derived from an EMBL/GenBank/DDBJ whole genome shotgun (WGS) entry which is preliminary data.</text>
</comment>
<keyword evidence="2" id="KW-0521">NADP</keyword>
<dbReference type="SUPFAM" id="SSF51735">
    <property type="entry name" value="NAD(P)-binding Rossmann-fold domains"/>
    <property type="match status" value="1"/>
</dbReference>
<evidence type="ECO:0000313" key="4">
    <source>
        <dbReference type="EMBL" id="KZL83905.1"/>
    </source>
</evidence>
<gene>
    <name evidence="4" type="ORF">CI238_07012</name>
</gene>
<accession>A0A161W9G8</accession>
<organism evidence="4 5">
    <name type="scientific">Colletotrichum incanum</name>
    <name type="common">Soybean anthracnose fungus</name>
    <dbReference type="NCBI Taxonomy" id="1573173"/>
    <lineage>
        <taxon>Eukaryota</taxon>
        <taxon>Fungi</taxon>
        <taxon>Dikarya</taxon>
        <taxon>Ascomycota</taxon>
        <taxon>Pezizomycotina</taxon>
        <taxon>Sordariomycetes</taxon>
        <taxon>Hypocreomycetidae</taxon>
        <taxon>Glomerellales</taxon>
        <taxon>Glomerellaceae</taxon>
        <taxon>Colletotrichum</taxon>
        <taxon>Colletotrichum spaethianum species complex</taxon>
    </lineage>
</organism>
<reference evidence="4 5" key="1">
    <citation type="submission" date="2015-06" db="EMBL/GenBank/DDBJ databases">
        <title>Survival trade-offs in plant roots during colonization by closely related pathogenic and mutualistic fungi.</title>
        <authorList>
            <person name="Hacquard S."/>
            <person name="Kracher B."/>
            <person name="Hiruma K."/>
            <person name="Weinman A."/>
            <person name="Muench P."/>
            <person name="Garrido Oter R."/>
            <person name="Ver Loren van Themaat E."/>
            <person name="Dallerey J.-F."/>
            <person name="Damm U."/>
            <person name="Henrissat B."/>
            <person name="Lespinet O."/>
            <person name="Thon M."/>
            <person name="Kemen E."/>
            <person name="McHardy A.C."/>
            <person name="Schulze-Lefert P."/>
            <person name="O'Connell R.J."/>
        </authorList>
    </citation>
    <scope>NUCLEOTIDE SEQUENCE [LARGE SCALE GENOMIC DNA]</scope>
    <source>
        <strain evidence="4 5">MAFF 238704</strain>
    </source>
</reference>
<dbReference type="Gene3D" id="3.40.50.720">
    <property type="entry name" value="NAD(P)-binding Rossmann-like Domain"/>
    <property type="match status" value="1"/>
</dbReference>
<evidence type="ECO:0000256" key="3">
    <source>
        <dbReference type="ARBA" id="ARBA00023002"/>
    </source>
</evidence>
<evidence type="ECO:0000313" key="5">
    <source>
        <dbReference type="Proteomes" id="UP000076584"/>
    </source>
</evidence>
<dbReference type="InterPro" id="IPR057571">
    <property type="entry name" value="SDR_PhqE-like"/>
</dbReference>
<comment type="similarity">
    <text evidence="1">Belongs to the short-chain dehydrogenases/reductases (SDR) family.</text>
</comment>
<dbReference type="STRING" id="1573173.A0A161W9G8"/>
<dbReference type="AlphaFoldDB" id="A0A161W9G8"/>
<dbReference type="PANTHER" id="PTHR43477">
    <property type="entry name" value="DIHYDROANTICAPSIN 7-DEHYDROGENASE"/>
    <property type="match status" value="1"/>
</dbReference>
<proteinExistence type="inferred from homology"/>
<dbReference type="PRINTS" id="PR00081">
    <property type="entry name" value="GDHRDH"/>
</dbReference>
<dbReference type="InterPro" id="IPR051122">
    <property type="entry name" value="SDR_DHRS6-like"/>
</dbReference>
<dbReference type="CDD" id="cd05233">
    <property type="entry name" value="SDR_c"/>
    <property type="match status" value="1"/>
</dbReference>
<dbReference type="GO" id="GO:0016491">
    <property type="term" value="F:oxidoreductase activity"/>
    <property type="evidence" value="ECO:0007669"/>
    <property type="project" value="UniProtKB-KW"/>
</dbReference>
<name>A0A161W9G8_COLIC</name>
<evidence type="ECO:0000256" key="1">
    <source>
        <dbReference type="ARBA" id="ARBA00006484"/>
    </source>
</evidence>
<keyword evidence="3" id="KW-0560">Oxidoreductase</keyword>
<dbReference type="PANTHER" id="PTHR43477:SF1">
    <property type="entry name" value="DIHYDROANTICAPSIN 7-DEHYDROGENASE"/>
    <property type="match status" value="1"/>
</dbReference>
<dbReference type="InterPro" id="IPR002347">
    <property type="entry name" value="SDR_fam"/>
</dbReference>
<dbReference type="Proteomes" id="UP000076584">
    <property type="component" value="Unassembled WGS sequence"/>
</dbReference>